<keyword evidence="1 4" id="KW-0560">Oxidoreductase</keyword>
<feature type="domain" description="Pyruvate:ferredoxin oxidoreductase core" evidence="3">
    <location>
        <begin position="246"/>
        <end position="338"/>
    </location>
</feature>
<dbReference type="InterPro" id="IPR029061">
    <property type="entry name" value="THDP-binding"/>
</dbReference>
<dbReference type="SUPFAM" id="SSF52518">
    <property type="entry name" value="Thiamin diphosphate-binding fold (THDP-binding)"/>
    <property type="match status" value="1"/>
</dbReference>
<dbReference type="KEGG" id="mcub:MCBB_0194"/>
<sequence>MATQLVKGNTAVIIGAMYAGCDCYFGYPITPATEILHEASKYFPMVGRKFVQAESEEAAINMVYGGASTGHRVMTASSGPGISLKQEGISFLAGAELPCVIVDIVRAGPGLGNIGPEQGDYNQIVKGGGHGNYKNIVLAPNSVQEMCDFTAKAFDLAEKYLNPVIVLADGVLGQMVEPLHFPEEAVKPGIDTSWAVCGNAETKENLVTSIFLDFDQLEDFNYRIQEKYAEMEANEVDFEEYQMEDAEIILVAYGISSRIARSAVELARSQGMKVGLFRPKTLFPFPKDELKKIADERECTFISVEMSNGQMADDIRLAVGCKRPVELVNRMGGNLMDRDSIMNRIMEAAGKIKGSTENDIGGGE</sequence>
<keyword evidence="5" id="KW-1185">Reference proteome</keyword>
<dbReference type="EC" id="1.2.7.7" evidence="4"/>
<dbReference type="STRING" id="118062.MCBB_0194"/>
<dbReference type="Pfam" id="PF17147">
    <property type="entry name" value="PFOR_II"/>
    <property type="match status" value="1"/>
</dbReference>
<dbReference type="InterPro" id="IPR033412">
    <property type="entry name" value="PFOR_II"/>
</dbReference>
<dbReference type="GO" id="GO:0044272">
    <property type="term" value="P:sulfur compound biosynthetic process"/>
    <property type="evidence" value="ECO:0007669"/>
    <property type="project" value="UniProtKB-ARBA"/>
</dbReference>
<dbReference type="PATRIC" id="fig|129848.4.peg.202"/>
<dbReference type="Proteomes" id="UP000094707">
    <property type="component" value="Chromosome I"/>
</dbReference>
<dbReference type="PANTHER" id="PTHR43088">
    <property type="entry name" value="SUBUNIT OF PYRUVATE:FLAVODOXIN OXIDOREDUCTASE-RELATED"/>
    <property type="match status" value="1"/>
</dbReference>
<dbReference type="OrthoDB" id="31112at2157"/>
<dbReference type="Pfam" id="PF01855">
    <property type="entry name" value="POR_N"/>
    <property type="match status" value="1"/>
</dbReference>
<name>A0A1D3KZG4_9EURY</name>
<dbReference type="GeneID" id="30411058"/>
<reference evidence="4 5" key="1">
    <citation type="submission" date="2016-08" db="EMBL/GenBank/DDBJ databases">
        <authorList>
            <person name="Seilhamer J.J."/>
        </authorList>
    </citation>
    <scope>NUCLEOTIDE SEQUENCE [LARGE SCALE GENOMIC DNA]</scope>
    <source>
        <strain evidence="4">Buetzberg</strain>
    </source>
</reference>
<dbReference type="CDD" id="cd07034">
    <property type="entry name" value="TPP_PYR_PFOR_IOR-alpha_like"/>
    <property type="match status" value="1"/>
</dbReference>
<gene>
    <name evidence="4" type="primary">vorB</name>
    <name evidence="4" type="ORF">MCBB_0194</name>
</gene>
<evidence type="ECO:0000256" key="1">
    <source>
        <dbReference type="ARBA" id="ARBA00023002"/>
    </source>
</evidence>
<dbReference type="RefSeq" id="WP_071905856.1">
    <property type="nucleotide sequence ID" value="NZ_LT607756.1"/>
</dbReference>
<dbReference type="SUPFAM" id="SSF52922">
    <property type="entry name" value="TK C-terminal domain-like"/>
    <property type="match status" value="1"/>
</dbReference>
<dbReference type="InterPro" id="IPR052368">
    <property type="entry name" value="2-oxoacid_oxidoreductase"/>
</dbReference>
<dbReference type="AlphaFoldDB" id="A0A1D3KZG4"/>
<dbReference type="GO" id="GO:0043807">
    <property type="term" value="F:3-methyl-2-oxobutanoate dehydrogenase (ferredoxin) activity"/>
    <property type="evidence" value="ECO:0007669"/>
    <property type="project" value="UniProtKB-EC"/>
</dbReference>
<dbReference type="InterPro" id="IPR009014">
    <property type="entry name" value="Transketo_C/PFOR_II"/>
</dbReference>
<evidence type="ECO:0000313" key="5">
    <source>
        <dbReference type="Proteomes" id="UP000094707"/>
    </source>
</evidence>
<dbReference type="EMBL" id="LT607756">
    <property type="protein sequence ID" value="SCG84782.1"/>
    <property type="molecule type" value="Genomic_DNA"/>
</dbReference>
<dbReference type="InterPro" id="IPR002880">
    <property type="entry name" value="Pyrv_Fd/Flavodoxin_OxRdtase_N"/>
</dbReference>
<evidence type="ECO:0000259" key="2">
    <source>
        <dbReference type="Pfam" id="PF01855"/>
    </source>
</evidence>
<accession>A0A1D3KZG4</accession>
<dbReference type="GO" id="GO:0006082">
    <property type="term" value="P:organic acid metabolic process"/>
    <property type="evidence" value="ECO:0007669"/>
    <property type="project" value="UniProtKB-ARBA"/>
</dbReference>
<evidence type="ECO:0000259" key="3">
    <source>
        <dbReference type="Pfam" id="PF17147"/>
    </source>
</evidence>
<protein>
    <submittedName>
        <fullName evidence="4">Ketoisovalerate oxidoreductase subunit VorB</fullName>
        <ecNumber evidence="4">1.2.7.7</ecNumber>
    </submittedName>
</protein>
<proteinExistence type="predicted"/>
<dbReference type="Gene3D" id="3.40.50.970">
    <property type="match status" value="1"/>
</dbReference>
<evidence type="ECO:0000313" key="4">
    <source>
        <dbReference type="EMBL" id="SCG84782.1"/>
    </source>
</evidence>
<dbReference type="PANTHER" id="PTHR43088:SF1">
    <property type="entry name" value="SUBUNIT OF PYRUVATE:FLAVODOXIN OXIDOREDUCTASE"/>
    <property type="match status" value="1"/>
</dbReference>
<organism evidence="4 5">
    <name type="scientific">Methanobacterium congolense</name>
    <dbReference type="NCBI Taxonomy" id="118062"/>
    <lineage>
        <taxon>Archaea</taxon>
        <taxon>Methanobacteriati</taxon>
        <taxon>Methanobacteriota</taxon>
        <taxon>Methanomada group</taxon>
        <taxon>Methanobacteria</taxon>
        <taxon>Methanobacteriales</taxon>
        <taxon>Methanobacteriaceae</taxon>
        <taxon>Methanobacterium</taxon>
    </lineage>
</organism>
<dbReference type="Gene3D" id="3.40.50.920">
    <property type="match status" value="1"/>
</dbReference>
<dbReference type="NCBIfam" id="NF005507">
    <property type="entry name" value="PRK07119.1"/>
    <property type="match status" value="1"/>
</dbReference>
<feature type="domain" description="Pyruvate flavodoxin/ferredoxin oxidoreductase pyrimidine binding" evidence="2">
    <location>
        <begin position="15"/>
        <end position="233"/>
    </location>
</feature>